<dbReference type="InterPro" id="IPR045283">
    <property type="entry name" value="AT3G44326-like"/>
</dbReference>
<proteinExistence type="predicted"/>
<name>A0A8T0IKJ8_CERPU</name>
<dbReference type="EMBL" id="CM026423">
    <property type="protein sequence ID" value="KAG0583469.1"/>
    <property type="molecule type" value="Genomic_DNA"/>
</dbReference>
<keyword evidence="3" id="KW-1185">Reference proteome</keyword>
<feature type="domain" description="F-box" evidence="1">
    <location>
        <begin position="14"/>
        <end position="54"/>
    </location>
</feature>
<sequence length="367" mass="40163">MAQVGHCDTGDQFLTNDVLRDVLDRLDGATLARASCVSKQFRSTGYEEAFWEKLCNERWPSTMEEPVKMLVSTAGGFRKLYNNSFPFILCDSHCGSGEEDKGEAISSSDFVSIVDVTYGGEPVLSRVVEGVSGAIAMCGPLVDILEVGRSESASDGHGAGASKEDDDRPLITIHTKLPRVSSIAQERKDGRFWSALCSHLRLSWILVNRKTQQMVNLGSWKPLGGIRHRPCGDDFLLRFGCILPTSSTPVHCNIVMRCITNTSMAVGSESSEGENAATTVVRVTELGMHLEDVHGVHLRGSQAISLLSRVMNCDKTVDESKVSASYKSFMATQISNQESLVRRENHRQTASAVFFVSVFVIAMSFLV</sequence>
<comment type="caution">
    <text evidence="2">The sequence shown here is derived from an EMBL/GenBank/DDBJ whole genome shotgun (WGS) entry which is preliminary data.</text>
</comment>
<dbReference type="PANTHER" id="PTHR33736">
    <property type="entry name" value="F-BOX PROTEIN-RELATED"/>
    <property type="match status" value="1"/>
</dbReference>
<dbReference type="Proteomes" id="UP000822688">
    <property type="component" value="Chromosome 3"/>
</dbReference>
<dbReference type="SMART" id="SM00256">
    <property type="entry name" value="FBOX"/>
    <property type="match status" value="1"/>
</dbReference>
<evidence type="ECO:0000313" key="3">
    <source>
        <dbReference type="Proteomes" id="UP000822688"/>
    </source>
</evidence>
<evidence type="ECO:0000259" key="1">
    <source>
        <dbReference type="SMART" id="SM00256"/>
    </source>
</evidence>
<gene>
    <name evidence="2" type="ORF">KC19_3G138600</name>
</gene>
<dbReference type="AlphaFoldDB" id="A0A8T0IKJ8"/>
<dbReference type="Gene3D" id="1.20.1280.50">
    <property type="match status" value="1"/>
</dbReference>
<dbReference type="InterPro" id="IPR036047">
    <property type="entry name" value="F-box-like_dom_sf"/>
</dbReference>
<accession>A0A8T0IKJ8</accession>
<protein>
    <recommendedName>
        <fullName evidence="1">F-box domain-containing protein</fullName>
    </recommendedName>
</protein>
<dbReference type="PANTHER" id="PTHR33736:SF12">
    <property type="entry name" value="F-BOX DOMAIN-CONTAINING PROTEIN"/>
    <property type="match status" value="1"/>
</dbReference>
<evidence type="ECO:0000313" key="2">
    <source>
        <dbReference type="EMBL" id="KAG0583469.1"/>
    </source>
</evidence>
<dbReference type="SUPFAM" id="SSF81383">
    <property type="entry name" value="F-box domain"/>
    <property type="match status" value="1"/>
</dbReference>
<reference evidence="2" key="1">
    <citation type="submission" date="2020-06" db="EMBL/GenBank/DDBJ databases">
        <title>WGS assembly of Ceratodon purpureus strain R40.</title>
        <authorList>
            <person name="Carey S.B."/>
            <person name="Jenkins J."/>
            <person name="Shu S."/>
            <person name="Lovell J.T."/>
            <person name="Sreedasyam A."/>
            <person name="Maumus F."/>
            <person name="Tiley G.P."/>
            <person name="Fernandez-Pozo N."/>
            <person name="Barry K."/>
            <person name="Chen C."/>
            <person name="Wang M."/>
            <person name="Lipzen A."/>
            <person name="Daum C."/>
            <person name="Saski C.A."/>
            <person name="Payton A.C."/>
            <person name="Mcbreen J.C."/>
            <person name="Conrad R.E."/>
            <person name="Kollar L.M."/>
            <person name="Olsson S."/>
            <person name="Huttunen S."/>
            <person name="Landis J.B."/>
            <person name="Wickett N.J."/>
            <person name="Johnson M.G."/>
            <person name="Rensing S.A."/>
            <person name="Grimwood J."/>
            <person name="Schmutz J."/>
            <person name="Mcdaniel S.F."/>
        </authorList>
    </citation>
    <scope>NUCLEOTIDE SEQUENCE</scope>
    <source>
        <strain evidence="2">R40</strain>
    </source>
</reference>
<dbReference type="InterPro" id="IPR001810">
    <property type="entry name" value="F-box_dom"/>
</dbReference>
<dbReference type="Pfam" id="PF00646">
    <property type="entry name" value="F-box"/>
    <property type="match status" value="1"/>
</dbReference>
<organism evidence="2 3">
    <name type="scientific">Ceratodon purpureus</name>
    <name type="common">Fire moss</name>
    <name type="synonym">Dicranum purpureum</name>
    <dbReference type="NCBI Taxonomy" id="3225"/>
    <lineage>
        <taxon>Eukaryota</taxon>
        <taxon>Viridiplantae</taxon>
        <taxon>Streptophyta</taxon>
        <taxon>Embryophyta</taxon>
        <taxon>Bryophyta</taxon>
        <taxon>Bryophytina</taxon>
        <taxon>Bryopsida</taxon>
        <taxon>Dicranidae</taxon>
        <taxon>Pseudoditrichales</taxon>
        <taxon>Ditrichaceae</taxon>
        <taxon>Ceratodon</taxon>
    </lineage>
</organism>